<dbReference type="KEGG" id="njp:NEJAP_2227"/>
<keyword evidence="1" id="KW-1133">Transmembrane helix</keyword>
<feature type="transmembrane region" description="Helical" evidence="1">
    <location>
        <begin position="12"/>
        <end position="30"/>
    </location>
</feature>
<sequence>MTGNKTIQHIKILTGIACSLGVLILLWKLPDMLESTQSSRLLTVVEPCDLKQSDCKAKYDKKSISLNVSPSFIPSMAPLTFTVVLDNIQAKTVILELKGKEMFMGINKVQLSPLPDGITWKGTTELAVCVTGSMVWLASVLTYTDSTTEPHKATFEFESP</sequence>
<reference evidence="2 3" key="1">
    <citation type="journal article" date="2008" name="Int. J. Syst. Evol. Microbiol.">
        <title>Neptunomonas japonica sp. nov., an Osedax japonicus symbiont-like bacterium isolated from sediment adjacent to sperm whale carcasses off Kagoshima, Japan.</title>
        <authorList>
            <person name="Miyazaki M."/>
            <person name="Nogi Y."/>
            <person name="Fujiwara Y."/>
            <person name="Kawato M."/>
            <person name="Kubokawa K."/>
            <person name="Horikoshi K."/>
        </authorList>
    </citation>
    <scope>NUCLEOTIDE SEQUENCE [LARGE SCALE GENOMIC DNA]</scope>
    <source>
        <strain evidence="2 3">JAMM 1380</strain>
    </source>
</reference>
<dbReference type="RefSeq" id="WP_201347380.1">
    <property type="nucleotide sequence ID" value="NZ_AP014546.1"/>
</dbReference>
<proteinExistence type="predicted"/>
<keyword evidence="1" id="KW-0472">Membrane</keyword>
<evidence type="ECO:0000313" key="3">
    <source>
        <dbReference type="Proteomes" id="UP000595332"/>
    </source>
</evidence>
<keyword evidence="3" id="KW-1185">Reference proteome</keyword>
<protein>
    <submittedName>
        <fullName evidence="2">Uncharacterized protein</fullName>
    </submittedName>
</protein>
<dbReference type="Proteomes" id="UP000595332">
    <property type="component" value="Chromosome"/>
</dbReference>
<dbReference type="AlphaFoldDB" id="A0A7R6SW70"/>
<accession>A0A7R6SW70</accession>
<dbReference type="EMBL" id="AP014546">
    <property type="protein sequence ID" value="BBB30175.1"/>
    <property type="molecule type" value="Genomic_DNA"/>
</dbReference>
<organism evidence="2 3">
    <name type="scientific">Neptunomonas japonica JAMM 1380</name>
    <dbReference type="NCBI Taxonomy" id="1441457"/>
    <lineage>
        <taxon>Bacteria</taxon>
        <taxon>Pseudomonadati</taxon>
        <taxon>Pseudomonadota</taxon>
        <taxon>Gammaproteobacteria</taxon>
        <taxon>Oceanospirillales</taxon>
        <taxon>Oceanospirillaceae</taxon>
        <taxon>Neptunomonas</taxon>
    </lineage>
</organism>
<name>A0A7R6SW70_9GAMM</name>
<evidence type="ECO:0000313" key="2">
    <source>
        <dbReference type="EMBL" id="BBB30175.1"/>
    </source>
</evidence>
<keyword evidence="1" id="KW-0812">Transmembrane</keyword>
<gene>
    <name evidence="2" type="ORF">NEJAP_2227</name>
</gene>
<evidence type="ECO:0000256" key="1">
    <source>
        <dbReference type="SAM" id="Phobius"/>
    </source>
</evidence>